<keyword evidence="4" id="KW-1185">Reference proteome</keyword>
<name>A0A8C7DDP4_ONCKI</name>
<organism evidence="3 4">
    <name type="scientific">Oncorhynchus kisutch</name>
    <name type="common">Coho salmon</name>
    <name type="synonym">Salmo kisutch</name>
    <dbReference type="NCBI Taxonomy" id="8019"/>
    <lineage>
        <taxon>Eukaryota</taxon>
        <taxon>Metazoa</taxon>
        <taxon>Chordata</taxon>
        <taxon>Craniata</taxon>
        <taxon>Vertebrata</taxon>
        <taxon>Euteleostomi</taxon>
        <taxon>Actinopterygii</taxon>
        <taxon>Neopterygii</taxon>
        <taxon>Teleostei</taxon>
        <taxon>Protacanthopterygii</taxon>
        <taxon>Salmoniformes</taxon>
        <taxon>Salmonidae</taxon>
        <taxon>Salmoninae</taxon>
        <taxon>Oncorhynchus</taxon>
    </lineage>
</organism>
<dbReference type="Gene3D" id="1.25.40.10">
    <property type="entry name" value="Tetratricopeptide repeat domain"/>
    <property type="match status" value="1"/>
</dbReference>
<dbReference type="InterPro" id="IPR019412">
    <property type="entry name" value="IML2/TPR_39"/>
</dbReference>
<accession>A0A8C7DDP4</accession>
<evidence type="ECO:0000256" key="1">
    <source>
        <dbReference type="ARBA" id="ARBA00006400"/>
    </source>
</evidence>
<reference evidence="3" key="2">
    <citation type="submission" date="2025-09" db="UniProtKB">
        <authorList>
            <consortium name="Ensembl"/>
        </authorList>
    </citation>
    <scope>IDENTIFICATION</scope>
</reference>
<comment type="similarity">
    <text evidence="1">Belongs to the TTC39 family.</text>
</comment>
<evidence type="ECO:0000313" key="3">
    <source>
        <dbReference type="Ensembl" id="ENSOKIP00005018174.1"/>
    </source>
</evidence>
<dbReference type="SMART" id="SM00028">
    <property type="entry name" value="TPR"/>
    <property type="match status" value="3"/>
</dbReference>
<dbReference type="GeneTree" id="ENSGT00950000182917"/>
<dbReference type="SUPFAM" id="SSF48452">
    <property type="entry name" value="TPR-like"/>
    <property type="match status" value="1"/>
</dbReference>
<dbReference type="PANTHER" id="PTHR31859">
    <property type="entry name" value="TETRATRICOPEPTIDE REPEAT PROTEIN 39 FAMILY MEMBER"/>
    <property type="match status" value="1"/>
</dbReference>
<dbReference type="Ensembl" id="ENSOKIT00005019386.1">
    <property type="protein sequence ID" value="ENSOKIP00005018174.1"/>
    <property type="gene ID" value="ENSOKIG00005007898.1"/>
</dbReference>
<evidence type="ECO:0000313" key="4">
    <source>
        <dbReference type="Proteomes" id="UP000694557"/>
    </source>
</evidence>
<dbReference type="Pfam" id="PF13181">
    <property type="entry name" value="TPR_8"/>
    <property type="match status" value="1"/>
</dbReference>
<dbReference type="InterPro" id="IPR011990">
    <property type="entry name" value="TPR-like_helical_dom_sf"/>
</dbReference>
<proteinExistence type="inferred from homology"/>
<evidence type="ECO:0000256" key="2">
    <source>
        <dbReference type="ARBA" id="ARBA00022803"/>
    </source>
</evidence>
<dbReference type="PANTHER" id="PTHR31859:SF7">
    <property type="entry name" value="TETRATRICOPEPTIDE REPEAT PROTEIN 39A"/>
    <property type="match status" value="1"/>
</dbReference>
<sequence length="521" mass="59723">MSCNHCSVCVHSSSQMTLQVCLEECMEALDLFLNNHFSESLDKLRPRVKESMYHALIYATVLEMQAMMTFQQDDIVNAGNTMKSAQEVCQRSGSLHADACYAECLLQRAALTFLQDENMVSFIKGGIKVRNSYLIYKELHTFLQSNSSLQGPNHIHLEGGVSFGIGAFNLTLSMFPPRLLKVLEFAVSGFVHTSYSVLYHSTGTGEGDVADAEKLLKPFRLRYPQGAIFLFFAGRAEAIKGNIDEAVVLFEDGCKAQQQWKQFHHMCYWELMWCFTYKCVWRMAYFYADLLSNESRWSKAMYVYMKAAYLSMLAPGEARPFGEDEVELFRRVSTFKQKIAGKSPPTEKFAIRKARRYKASCPVRLPVPVLEMMYMWNGFSMISKRPELTEGMLQTLVEAERTLLESPVNEYSMDDRCVIYLLKGLCLKNQRHIQAAEECFNKVYNSEKKIKFDHYLVPNALLELSVVYMDTGRKEEAIKLLVKAKTNYKEYSMESRTQFRIHAALSKLKADTSDQDEITPL</sequence>
<gene>
    <name evidence="3" type="primary">zgc:158403</name>
</gene>
<reference evidence="3" key="1">
    <citation type="submission" date="2025-08" db="UniProtKB">
        <authorList>
            <consortium name="Ensembl"/>
        </authorList>
    </citation>
    <scope>IDENTIFICATION</scope>
</reference>
<dbReference type="Proteomes" id="UP000694557">
    <property type="component" value="Unassembled WGS sequence"/>
</dbReference>
<dbReference type="AlphaFoldDB" id="A0A8C7DDP4"/>
<dbReference type="Pfam" id="PF10300">
    <property type="entry name" value="Iml2-TPR_39"/>
    <property type="match status" value="2"/>
</dbReference>
<protein>
    <submittedName>
        <fullName evidence="3">Zgc:158403</fullName>
    </submittedName>
</protein>
<dbReference type="InterPro" id="IPR019734">
    <property type="entry name" value="TPR_rpt"/>
</dbReference>
<keyword evidence="2" id="KW-0802">TPR repeat</keyword>